<dbReference type="GO" id="GO:0034040">
    <property type="term" value="F:ATPase-coupled lipid transmembrane transporter activity"/>
    <property type="evidence" value="ECO:0007669"/>
    <property type="project" value="TreeGrafter"/>
</dbReference>
<name>A0A381S7D7_9ZZZZ</name>
<dbReference type="GO" id="GO:0016020">
    <property type="term" value="C:membrane"/>
    <property type="evidence" value="ECO:0007669"/>
    <property type="project" value="UniProtKB-SubCell"/>
</dbReference>
<proteinExistence type="predicted"/>
<keyword evidence="5 10" id="KW-0812">Transmembrane</keyword>
<dbReference type="GO" id="GO:0005524">
    <property type="term" value="F:ATP binding"/>
    <property type="evidence" value="ECO:0007669"/>
    <property type="project" value="UniProtKB-KW"/>
</dbReference>
<keyword evidence="2" id="KW-0813">Transport</keyword>
<evidence type="ECO:0000256" key="5">
    <source>
        <dbReference type="ARBA" id="ARBA00022692"/>
    </source>
</evidence>
<dbReference type="PANTHER" id="PTHR24221:SF654">
    <property type="entry name" value="ATP-BINDING CASSETTE SUB-FAMILY B MEMBER 6"/>
    <property type="match status" value="1"/>
</dbReference>
<dbReference type="PROSITE" id="PS50929">
    <property type="entry name" value="ABC_TM1F"/>
    <property type="match status" value="1"/>
</dbReference>
<dbReference type="InterPro" id="IPR036640">
    <property type="entry name" value="ABC1_TM_sf"/>
</dbReference>
<dbReference type="EMBL" id="UINC01002760">
    <property type="protein sequence ID" value="SVA00025.1"/>
    <property type="molecule type" value="Genomic_DNA"/>
</dbReference>
<dbReference type="SUPFAM" id="SSF52540">
    <property type="entry name" value="P-loop containing nucleoside triphosphate hydrolases"/>
    <property type="match status" value="1"/>
</dbReference>
<dbReference type="FunFam" id="3.40.50.300:FF:001001">
    <property type="entry name" value="Multidrug ABC transporter ATP-binding protein"/>
    <property type="match status" value="1"/>
</dbReference>
<evidence type="ECO:0000256" key="3">
    <source>
        <dbReference type="ARBA" id="ARBA00022475"/>
    </source>
</evidence>
<feature type="domain" description="ABC transmembrane type-1" evidence="12">
    <location>
        <begin position="52"/>
        <end position="336"/>
    </location>
</feature>
<dbReference type="InterPro" id="IPR011527">
    <property type="entry name" value="ABC1_TM_dom"/>
</dbReference>
<comment type="subcellular location">
    <subcellularLocation>
        <location evidence="1">Membrane</location>
        <topology evidence="1">Multi-pass membrane protein</topology>
    </subcellularLocation>
</comment>
<dbReference type="GO" id="GO:0016887">
    <property type="term" value="F:ATP hydrolysis activity"/>
    <property type="evidence" value="ECO:0007669"/>
    <property type="project" value="InterPro"/>
</dbReference>
<evidence type="ECO:0000256" key="4">
    <source>
        <dbReference type="ARBA" id="ARBA00022519"/>
    </source>
</evidence>
<dbReference type="Gene3D" id="1.20.1560.10">
    <property type="entry name" value="ABC transporter type 1, transmembrane domain"/>
    <property type="match status" value="1"/>
</dbReference>
<keyword evidence="7" id="KW-0067">ATP-binding</keyword>
<evidence type="ECO:0000256" key="8">
    <source>
        <dbReference type="ARBA" id="ARBA00022989"/>
    </source>
</evidence>
<accession>A0A381S7D7</accession>
<keyword evidence="3" id="KW-1003">Cell membrane</keyword>
<dbReference type="Gene3D" id="3.40.50.300">
    <property type="entry name" value="P-loop containing nucleotide triphosphate hydrolases"/>
    <property type="match status" value="1"/>
</dbReference>
<protein>
    <recommendedName>
        <fullName evidence="14">ABC transmembrane type-1 domain-containing protein</fullName>
    </recommendedName>
</protein>
<dbReference type="InterPro" id="IPR039421">
    <property type="entry name" value="Type_1_exporter"/>
</dbReference>
<reference evidence="13" key="1">
    <citation type="submission" date="2018-05" db="EMBL/GenBank/DDBJ databases">
        <authorList>
            <person name="Lanie J.A."/>
            <person name="Ng W.-L."/>
            <person name="Kazmierczak K.M."/>
            <person name="Andrzejewski T.M."/>
            <person name="Davidsen T.M."/>
            <person name="Wayne K.J."/>
            <person name="Tettelin H."/>
            <person name="Glass J.I."/>
            <person name="Rusch D."/>
            <person name="Podicherti R."/>
            <person name="Tsui H.-C.T."/>
            <person name="Winkler M.E."/>
        </authorList>
    </citation>
    <scope>NUCLEOTIDE SEQUENCE</scope>
</reference>
<gene>
    <name evidence="13" type="ORF">METZ01_LOCUS52879</name>
</gene>
<evidence type="ECO:0000256" key="7">
    <source>
        <dbReference type="ARBA" id="ARBA00022840"/>
    </source>
</evidence>
<feature type="transmembrane region" description="Helical" evidence="10">
    <location>
        <begin position="47"/>
        <end position="68"/>
    </location>
</feature>
<evidence type="ECO:0000313" key="13">
    <source>
        <dbReference type="EMBL" id="SVA00025.1"/>
    </source>
</evidence>
<dbReference type="SUPFAM" id="SSF90123">
    <property type="entry name" value="ABC transporter transmembrane region"/>
    <property type="match status" value="1"/>
</dbReference>
<keyword evidence="6" id="KW-0547">Nucleotide-binding</keyword>
<dbReference type="InterPro" id="IPR003439">
    <property type="entry name" value="ABC_transporter-like_ATP-bd"/>
</dbReference>
<evidence type="ECO:0000256" key="2">
    <source>
        <dbReference type="ARBA" id="ARBA00022448"/>
    </source>
</evidence>
<keyword evidence="9 10" id="KW-0472">Membrane</keyword>
<dbReference type="PANTHER" id="PTHR24221">
    <property type="entry name" value="ATP-BINDING CASSETTE SUB-FAMILY B"/>
    <property type="match status" value="1"/>
</dbReference>
<evidence type="ECO:0000256" key="6">
    <source>
        <dbReference type="ARBA" id="ARBA00022741"/>
    </source>
</evidence>
<keyword evidence="8 10" id="KW-1133">Transmembrane helix</keyword>
<evidence type="ECO:0000256" key="1">
    <source>
        <dbReference type="ARBA" id="ARBA00004141"/>
    </source>
</evidence>
<feature type="transmembrane region" description="Helical" evidence="10">
    <location>
        <begin position="88"/>
        <end position="107"/>
    </location>
</feature>
<evidence type="ECO:0000259" key="12">
    <source>
        <dbReference type="PROSITE" id="PS50929"/>
    </source>
</evidence>
<feature type="non-terminal residue" evidence="13">
    <location>
        <position position="1"/>
    </location>
</feature>
<dbReference type="GO" id="GO:0140359">
    <property type="term" value="F:ABC-type transporter activity"/>
    <property type="evidence" value="ECO:0007669"/>
    <property type="project" value="InterPro"/>
</dbReference>
<evidence type="ECO:0008006" key="14">
    <source>
        <dbReference type="Google" id="ProtNLM"/>
    </source>
</evidence>
<dbReference type="InterPro" id="IPR003593">
    <property type="entry name" value="AAA+_ATPase"/>
</dbReference>
<keyword evidence="4" id="KW-0997">Cell inner membrane</keyword>
<feature type="transmembrane region" description="Helical" evidence="10">
    <location>
        <begin position="273"/>
        <end position="299"/>
    </location>
</feature>
<evidence type="ECO:0000256" key="9">
    <source>
        <dbReference type="ARBA" id="ARBA00023136"/>
    </source>
</evidence>
<dbReference type="AlphaFoldDB" id="A0A381S7D7"/>
<dbReference type="SMART" id="SM00382">
    <property type="entry name" value="AAA"/>
    <property type="match status" value="1"/>
</dbReference>
<feature type="transmembrane region" description="Helical" evidence="10">
    <location>
        <begin position="305"/>
        <end position="325"/>
    </location>
</feature>
<dbReference type="Pfam" id="PF00664">
    <property type="entry name" value="ABC_membrane"/>
    <property type="match status" value="1"/>
</dbReference>
<sequence>VGAAVEALEGADVVGPWGEHDAQSLAGIEGVGSLAVLRRGLAASPELRSGLLLTAAMALAVAAGKLLIPLTIQMVLDRGVFDGDIQMGVVVALTGVAAGLVAIGISLERITYLRLTRTAEDVLYGLRVRTFAHLHRLSLAEHTASRTGVLTARVTSDVEALNKFAQWGAVAWIISAVQIVAVLVIMLVFSWQLALVTLLVHVPLLPVLRSVQRGQLRAYDRLRTRVSETLARVSESVLGMDVIRAYGQREVNRGDLHEAVDQQYRQQMRAMRYFSLVLPLTDVVGMAAIATVIATGVWWGDAWGVSAGELVAFMFLANLFVAPITQLGEVLDQTQTALAGWWKILDVLDTEPDLVDPGQGLPLPEGSLGVRAEGLEFRYREGGLVLHGIDVVIPPGASVAVVGETGSGKTTFAKLVARLADPTAGRLLVGGVDLRQVKAADRRSAVRMVPQDGFLFDTTVCENVRYGRPGATAVDAVAAFVSLGLDEWVASLPAGIDTPVGERGESLSVGERQLVALARAHLADPGLLILDEATSAVDPETEQALEQALARLSEGRTTISIAHRLSTAERADLVFVFDDGHVVERGRHADLAAAGGVYSGLHESWLGSIRDR</sequence>
<evidence type="ECO:0000259" key="11">
    <source>
        <dbReference type="PROSITE" id="PS50893"/>
    </source>
</evidence>
<dbReference type="Pfam" id="PF00005">
    <property type="entry name" value="ABC_tran"/>
    <property type="match status" value="1"/>
</dbReference>
<organism evidence="13">
    <name type="scientific">marine metagenome</name>
    <dbReference type="NCBI Taxonomy" id="408172"/>
    <lineage>
        <taxon>unclassified sequences</taxon>
        <taxon>metagenomes</taxon>
        <taxon>ecological metagenomes</taxon>
    </lineage>
</organism>
<dbReference type="PROSITE" id="PS50893">
    <property type="entry name" value="ABC_TRANSPORTER_2"/>
    <property type="match status" value="1"/>
</dbReference>
<feature type="transmembrane region" description="Helical" evidence="10">
    <location>
        <begin position="193"/>
        <end position="211"/>
    </location>
</feature>
<dbReference type="InterPro" id="IPR027417">
    <property type="entry name" value="P-loop_NTPase"/>
</dbReference>
<feature type="transmembrane region" description="Helical" evidence="10">
    <location>
        <begin position="169"/>
        <end position="187"/>
    </location>
</feature>
<feature type="domain" description="ABC transporter" evidence="11">
    <location>
        <begin position="370"/>
        <end position="604"/>
    </location>
</feature>
<evidence type="ECO:0000256" key="10">
    <source>
        <dbReference type="SAM" id="Phobius"/>
    </source>
</evidence>